<dbReference type="PATRIC" id="fig|1345695.10.peg.2277"/>
<reference evidence="1 2" key="1">
    <citation type="journal article" date="2013" name="Genome Announc.">
        <title>Complete Genome Sequence of the Solvent Producer Clostridium saccharobutylicum NCP262 (DSM 13864).</title>
        <authorList>
            <person name="Poehlein A."/>
            <person name="Hartwich K."/>
            <person name="Krabben P."/>
            <person name="Ehrenreich A."/>
            <person name="Liebl W."/>
            <person name="Durre P."/>
            <person name="Gottschalk G."/>
            <person name="Daniel R."/>
        </authorList>
    </citation>
    <scope>NUCLEOTIDE SEQUENCE [LARGE SCALE GENOMIC DNA]</scope>
    <source>
        <strain evidence="1">DSM 13864</strain>
    </source>
</reference>
<dbReference type="RefSeq" id="WP_022746419.1">
    <property type="nucleotide sequence ID" value="NC_022571.1"/>
</dbReference>
<dbReference type="KEGG" id="csb:CLSA_c22930"/>
<name>U5MRW6_CLOSA</name>
<dbReference type="GeneID" id="55476835"/>
<dbReference type="Proteomes" id="UP000017118">
    <property type="component" value="Chromosome"/>
</dbReference>
<sequence>MNYYIGAKIYYDIKTGDVLTITSEMQGNVEETTKEQDMEIYQELTGRNINDVDFIELQYGTLASIFTNAKSYKVNLETKKLEIEYLTQEEIDKRNTEYAKQAKNEQALNDSISNISEYLNQNSNNISDIENYILQKEQNKILGVM</sequence>
<accession>U5MRW6</accession>
<evidence type="ECO:0000313" key="1">
    <source>
        <dbReference type="EMBL" id="AGX43268.1"/>
    </source>
</evidence>
<gene>
    <name evidence="1" type="ORF">CLSA_c22930</name>
</gene>
<keyword evidence="2" id="KW-1185">Reference proteome</keyword>
<evidence type="ECO:0000313" key="2">
    <source>
        <dbReference type="Proteomes" id="UP000017118"/>
    </source>
</evidence>
<protein>
    <submittedName>
        <fullName evidence="1">Uncharacterized protein</fullName>
    </submittedName>
</protein>
<dbReference type="eggNOG" id="ENOG5032WEA">
    <property type="taxonomic scope" value="Bacteria"/>
</dbReference>
<dbReference type="EMBL" id="CP006721">
    <property type="protein sequence ID" value="AGX43268.1"/>
    <property type="molecule type" value="Genomic_DNA"/>
</dbReference>
<dbReference type="AlphaFoldDB" id="U5MRW6"/>
<organism evidence="1 2">
    <name type="scientific">Clostridium saccharobutylicum DSM 13864</name>
    <dbReference type="NCBI Taxonomy" id="1345695"/>
    <lineage>
        <taxon>Bacteria</taxon>
        <taxon>Bacillati</taxon>
        <taxon>Bacillota</taxon>
        <taxon>Clostridia</taxon>
        <taxon>Eubacteriales</taxon>
        <taxon>Clostridiaceae</taxon>
        <taxon>Clostridium</taxon>
    </lineage>
</organism>
<proteinExistence type="predicted"/>
<dbReference type="OrthoDB" id="1758144at2"/>
<dbReference type="HOGENOM" id="CLU_1793138_0_0_9"/>